<protein>
    <submittedName>
        <fullName evidence="3">F-box/LRR-repeat protein 18</fullName>
    </submittedName>
</protein>
<dbReference type="InterPro" id="IPR045627">
    <property type="entry name" value="FBXL18_LRR"/>
</dbReference>
<evidence type="ECO:0000259" key="1">
    <source>
        <dbReference type="Pfam" id="PF19729"/>
    </source>
</evidence>
<accession>A0A6P7TRM8</accession>
<dbReference type="KEGG" id="osn:115225748"/>
<dbReference type="Pfam" id="PF19729">
    <property type="entry name" value="LRR_FBXL18"/>
    <property type="match status" value="2"/>
</dbReference>
<dbReference type="RefSeq" id="XP_029652550.1">
    <property type="nucleotide sequence ID" value="XM_029796690.2"/>
</dbReference>
<dbReference type="Gene3D" id="3.80.10.10">
    <property type="entry name" value="Ribonuclease Inhibitor"/>
    <property type="match status" value="2"/>
</dbReference>
<gene>
    <name evidence="3" type="primary">LOC115225748</name>
</gene>
<dbReference type="SUPFAM" id="SSF52047">
    <property type="entry name" value="RNI-like"/>
    <property type="match status" value="2"/>
</dbReference>
<evidence type="ECO:0000313" key="3">
    <source>
        <dbReference type="RefSeq" id="XP_029652550.1"/>
    </source>
</evidence>
<proteinExistence type="predicted"/>
<feature type="domain" description="F-box/LRR-repeat protein 18 LRR" evidence="1">
    <location>
        <begin position="7"/>
        <end position="99"/>
    </location>
</feature>
<dbReference type="InterPro" id="IPR032675">
    <property type="entry name" value="LRR_dom_sf"/>
</dbReference>
<evidence type="ECO:0000313" key="2">
    <source>
        <dbReference type="Proteomes" id="UP000515154"/>
    </source>
</evidence>
<feature type="domain" description="F-box/LRR-repeat protein 18 LRR" evidence="1">
    <location>
        <begin position="270"/>
        <end position="615"/>
    </location>
</feature>
<dbReference type="Proteomes" id="UP000515154">
    <property type="component" value="Linkage group LG28"/>
</dbReference>
<dbReference type="PANTHER" id="PTHR13318">
    <property type="entry name" value="PARTNER OF PAIRED, ISOFORM B-RELATED"/>
    <property type="match status" value="1"/>
</dbReference>
<dbReference type="GO" id="GO:0019005">
    <property type="term" value="C:SCF ubiquitin ligase complex"/>
    <property type="evidence" value="ECO:0007669"/>
    <property type="project" value="TreeGrafter"/>
</dbReference>
<dbReference type="AlphaFoldDB" id="A0A6P7TRM8"/>
<organism evidence="2 3">
    <name type="scientific">Octopus sinensis</name>
    <name type="common">East Asian common octopus</name>
    <dbReference type="NCBI Taxonomy" id="2607531"/>
    <lineage>
        <taxon>Eukaryota</taxon>
        <taxon>Metazoa</taxon>
        <taxon>Spiralia</taxon>
        <taxon>Lophotrochozoa</taxon>
        <taxon>Mollusca</taxon>
        <taxon>Cephalopoda</taxon>
        <taxon>Coleoidea</taxon>
        <taxon>Octopodiformes</taxon>
        <taxon>Octopoda</taxon>
        <taxon>Incirrata</taxon>
        <taxon>Octopodidae</taxon>
        <taxon>Octopus</taxon>
    </lineage>
</organism>
<name>A0A6P7TRM8_9MOLL</name>
<sequence length="656" mass="75284">MSKDIYKEIISNSCRHICKLNLNHCYWLPAQVVTEMVLKCQKVTDLHLIECKLRSHQLVQILAKNQLIRVFSCSIASITDITEQVMRNKAAQNTLWHLKKLCLHFKQETCKLDLSVSVNFVHNTSLFHYCGNLESLRVLGTPHRGLPKDMLSPLILNVNNFQRIKELAINDAADPAARIFFFGTLLELCKVDLHLKTLLKPMANLTTKPYFANIFKNMSEMENLDLSRSNIEVPMDMIKWEEAVNLRHLNLLENIKINSEQLSTLAGLCPHIISLNLQYCISSFQAGKNNYPLQEDLKGLQALISSCRHLTHLNLSGIHSHYLRHNETTICDALAELPGLKSLALSSCAVVHKHSDAREHTFNIKLDEVPAKKRRMSWMEPNSPFSELSSDVNLYSTDSLSSGATTNSSCQDLETLVKGCPNMEHFELITPNFYSVFHKVLGMCTREQNFYACEPSRQLHESQLMWIGHWRNLRYLQLTGIPEIRLGTSLVSICKHCIHLERLHLAQLGLPGHITYHSNLCKALTHCKQLKDFRIEQPNMKLNETFFRSLWSCPELERVCVASNRSTYDSVLIDQLLSMASKMIVLMVFSGMSQENCKHLQSYLTKKYKPSRPALWINLFPLQHIDLKDELNSIPTKHYEELMLLRSRVSVKPVDW</sequence>
<keyword evidence="2" id="KW-1185">Reference proteome</keyword>
<dbReference type="GO" id="GO:0031146">
    <property type="term" value="P:SCF-dependent proteasomal ubiquitin-dependent protein catabolic process"/>
    <property type="evidence" value="ECO:0007669"/>
    <property type="project" value="InterPro"/>
</dbReference>
<reference evidence="3" key="1">
    <citation type="submission" date="2025-08" db="UniProtKB">
        <authorList>
            <consortium name="RefSeq"/>
        </authorList>
    </citation>
    <scope>IDENTIFICATION</scope>
</reference>